<reference evidence="2 3" key="1">
    <citation type="journal article" date="2017" name="Environ. Microbiol.">
        <title>Decay of the glycolytic pathway and adaptation to intranuclear parasitism within Enterocytozoonidae microsporidia.</title>
        <authorList>
            <person name="Wiredu Boakye D."/>
            <person name="Jaroenlak P."/>
            <person name="Prachumwat A."/>
            <person name="Williams T.A."/>
            <person name="Bateman K.S."/>
            <person name="Itsathitphaisarn O."/>
            <person name="Sritunyalucksana K."/>
            <person name="Paszkiewicz K.H."/>
            <person name="Moore K.A."/>
            <person name="Stentiford G.D."/>
            <person name="Williams B.A."/>
        </authorList>
    </citation>
    <scope>NUCLEOTIDE SEQUENCE [LARGE SCALE GENOMIC DNA]</scope>
    <source>
        <strain evidence="2 3">TH1</strain>
    </source>
</reference>
<protein>
    <submittedName>
        <fullName evidence="2">SWP12</fullName>
    </submittedName>
    <submittedName>
        <fullName evidence="1">Spore wall protein 1</fullName>
    </submittedName>
</protein>
<evidence type="ECO:0000313" key="3">
    <source>
        <dbReference type="Proteomes" id="UP000192758"/>
    </source>
</evidence>
<evidence type="ECO:0000313" key="1">
    <source>
        <dbReference type="EMBL" id="AVQ09707.1"/>
    </source>
</evidence>
<name>A0A1W0E3P7_9MICR</name>
<sequence length="228" mass="26998">MLEDAKRYVERKIKKIEYIHTKLPEGYEEKQNRYRKMRDELNVLQSVVKGLSNYEFGGTILKHFHHWSNTISNTVNLKALKRDDIYTDTAFVGYELSNTVGDKQLKEVCNDFSKAYECISEDKRKMNEKMGDIFEELSILKKKCKQIDHQRKTVNNLRYDLEEILQSNIYKEDQKENLEKKLGETSEKTLVEMDEFMHLSMINGVIKKIAKTHREFCKKAGDHLEKFS</sequence>
<proteinExistence type="evidence at transcript level"/>
<dbReference type="SMR" id="A0A1W0E3P7"/>
<dbReference type="VEuPathDB" id="MicrosporidiaDB:EHP00_686"/>
<accession>A0A1W0E3P7</accession>
<dbReference type="OrthoDB" id="2191916at2759"/>
<dbReference type="Gene3D" id="1.20.1270.60">
    <property type="entry name" value="Arfaptin homology (AH) domain/BAR domain"/>
    <property type="match status" value="1"/>
</dbReference>
<gene>
    <name evidence="2" type="primary">SWP12</name>
    <name evidence="1" type="synonym">SWP1</name>
    <name evidence="2" type="ORF">EHP00_686</name>
</gene>
<dbReference type="EMBL" id="MG015710">
    <property type="protein sequence ID" value="AVQ09707.1"/>
    <property type="molecule type" value="mRNA"/>
</dbReference>
<dbReference type="AlphaFoldDB" id="A0A1W0E3P7"/>
<dbReference type="EMBL" id="MNPJ01000024">
    <property type="protein sequence ID" value="OQS53864.1"/>
    <property type="molecule type" value="Genomic_DNA"/>
</dbReference>
<dbReference type="InterPro" id="IPR027267">
    <property type="entry name" value="AH/BAR_dom_sf"/>
</dbReference>
<evidence type="ECO:0000313" key="2">
    <source>
        <dbReference type="EMBL" id="OQS53864.1"/>
    </source>
</evidence>
<dbReference type="Proteomes" id="UP000192758">
    <property type="component" value="Unassembled WGS sequence"/>
</dbReference>
<reference evidence="1" key="2">
    <citation type="journal article" date="2018" name="Parasit. Vectors">
        <title>Identification, characterization and heparin binding capacity of a spore-wall, virulence protein from the shrimp microsporidian, Enterocytozoon hepatopenaei (EHP).</title>
        <authorList>
            <person name="Jaroenlak P."/>
            <person name="Boakye D.W."/>
            <person name="Vanichviriyakit R."/>
            <person name="Williams B.A.P."/>
            <person name="Sritunyalucksana K."/>
            <person name="Itsathitphaisarn O."/>
        </authorList>
    </citation>
    <scope>NUCLEOTIDE SEQUENCE</scope>
</reference>
<dbReference type="SUPFAM" id="SSF103657">
    <property type="entry name" value="BAR/IMD domain-like"/>
    <property type="match status" value="1"/>
</dbReference>
<organism evidence="2 3">
    <name type="scientific">Ecytonucleospora hepatopenaei</name>
    <dbReference type="NCBI Taxonomy" id="646526"/>
    <lineage>
        <taxon>Eukaryota</taxon>
        <taxon>Fungi</taxon>
        <taxon>Fungi incertae sedis</taxon>
        <taxon>Microsporidia</taxon>
        <taxon>Enterocytozoonidae</taxon>
        <taxon>Ecytonucleospora</taxon>
    </lineage>
</organism>
<keyword evidence="3" id="KW-1185">Reference proteome</keyword>